<dbReference type="EMBL" id="WIGN01000219">
    <property type="protein sequence ID" value="KAF6804075.1"/>
    <property type="molecule type" value="Genomic_DNA"/>
</dbReference>
<sequence length="352" mass="40281">MDFSEGTPGLELHPLCLPVSLPTCLPGQAGIGIDQSDTAFHDLDDWSCEQHDWSTAGHRSRDELPNDIFNDTHGLELRTDLKKFRQQLDISDEERRNSQASFTARLEGLDEQWKILTSPIEDKLQNLQNQLNAMADRLEQSEKNREFTGQEMQATPNTQMSLPPATQQAHIRQSNGKDKTTMMYHGEDTTAAPSIETQKTHKAAANANHQKRQAKRASVPDNNETETEPQAKRQRAANRSKPVSANSSKHHSSVVDQRMAEFRKYKEEADEAFQRKPNKNATELRQFCYSFLEGITSVDVSYQLQRHILVGMPNFRGLKHRYGNRFIQAAKTFKWKDLSRVLDTFELREDED</sequence>
<keyword evidence="3" id="KW-1185">Reference proteome</keyword>
<feature type="region of interest" description="Disordered" evidence="1">
    <location>
        <begin position="143"/>
        <end position="255"/>
    </location>
</feature>
<gene>
    <name evidence="2" type="ORF">CSOJ01_10463</name>
</gene>
<protein>
    <submittedName>
        <fullName evidence="2">Uncharacterized protein</fullName>
    </submittedName>
</protein>
<accession>A0A8H6J0V6</accession>
<organism evidence="2 3">
    <name type="scientific">Colletotrichum sojae</name>
    <dbReference type="NCBI Taxonomy" id="2175907"/>
    <lineage>
        <taxon>Eukaryota</taxon>
        <taxon>Fungi</taxon>
        <taxon>Dikarya</taxon>
        <taxon>Ascomycota</taxon>
        <taxon>Pezizomycotina</taxon>
        <taxon>Sordariomycetes</taxon>
        <taxon>Hypocreomycetidae</taxon>
        <taxon>Glomerellales</taxon>
        <taxon>Glomerellaceae</taxon>
        <taxon>Colletotrichum</taxon>
        <taxon>Colletotrichum orchidearum species complex</taxon>
    </lineage>
</organism>
<dbReference type="AlphaFoldDB" id="A0A8H6J0V6"/>
<reference evidence="2 3" key="1">
    <citation type="journal article" date="2020" name="Phytopathology">
        <title>Genome Sequence Resources of Colletotrichum truncatum, C. plurivorum, C. musicola, and C. sojae: Four Species Pathogenic to Soybean (Glycine max).</title>
        <authorList>
            <person name="Rogerio F."/>
            <person name="Boufleur T.R."/>
            <person name="Ciampi-Guillardi M."/>
            <person name="Sukno S.A."/>
            <person name="Thon M.R."/>
            <person name="Massola Junior N.S."/>
            <person name="Baroncelli R."/>
        </authorList>
    </citation>
    <scope>NUCLEOTIDE SEQUENCE [LARGE SCALE GENOMIC DNA]</scope>
    <source>
        <strain evidence="2 3">LFN0009</strain>
    </source>
</reference>
<evidence type="ECO:0000313" key="3">
    <source>
        <dbReference type="Proteomes" id="UP000652219"/>
    </source>
</evidence>
<comment type="caution">
    <text evidence="2">The sequence shown here is derived from an EMBL/GenBank/DDBJ whole genome shotgun (WGS) entry which is preliminary data.</text>
</comment>
<name>A0A8H6J0V6_9PEZI</name>
<evidence type="ECO:0000313" key="2">
    <source>
        <dbReference type="EMBL" id="KAF6804075.1"/>
    </source>
</evidence>
<evidence type="ECO:0000256" key="1">
    <source>
        <dbReference type="SAM" id="MobiDB-lite"/>
    </source>
</evidence>
<feature type="compositionally biased region" description="Basic and acidic residues" evidence="1">
    <location>
        <begin position="175"/>
        <end position="188"/>
    </location>
</feature>
<feature type="compositionally biased region" description="Polar residues" evidence="1">
    <location>
        <begin position="150"/>
        <end position="174"/>
    </location>
</feature>
<dbReference type="Proteomes" id="UP000652219">
    <property type="component" value="Unassembled WGS sequence"/>
</dbReference>
<proteinExistence type="predicted"/>